<dbReference type="AlphaFoldDB" id="A0A9N9DVS9"/>
<dbReference type="InterPro" id="IPR033060">
    <property type="entry name" value="INTS7"/>
</dbReference>
<feature type="domain" description="Integrator complex subunit 7 N-terminal" evidence="2">
    <location>
        <begin position="39"/>
        <end position="588"/>
    </location>
</feature>
<evidence type="ECO:0000313" key="4">
    <source>
        <dbReference type="Proteomes" id="UP000789342"/>
    </source>
</evidence>
<dbReference type="Pfam" id="PF24436">
    <property type="entry name" value="INTS7_N"/>
    <property type="match status" value="1"/>
</dbReference>
<dbReference type="InterPro" id="IPR016024">
    <property type="entry name" value="ARM-type_fold"/>
</dbReference>
<dbReference type="Proteomes" id="UP000789342">
    <property type="component" value="Unassembled WGS sequence"/>
</dbReference>
<dbReference type="SUPFAM" id="SSF48371">
    <property type="entry name" value="ARM repeat"/>
    <property type="match status" value="1"/>
</dbReference>
<evidence type="ECO:0000256" key="1">
    <source>
        <dbReference type="ARBA" id="ARBA00008565"/>
    </source>
</evidence>
<dbReference type="EMBL" id="CAJVPV010010284">
    <property type="protein sequence ID" value="CAG8649654.1"/>
    <property type="molecule type" value="Genomic_DNA"/>
</dbReference>
<feature type="non-terminal residue" evidence="3">
    <location>
        <position position="1"/>
    </location>
</feature>
<dbReference type="InterPro" id="IPR056516">
    <property type="entry name" value="INTS7_N"/>
</dbReference>
<dbReference type="PANTHER" id="PTHR13322">
    <property type="entry name" value="C1ORF73 PROTEIN"/>
    <property type="match status" value="1"/>
</dbReference>
<accession>A0A9N9DVS9</accession>
<organism evidence="3 4">
    <name type="scientific">Acaulospora morrowiae</name>
    <dbReference type="NCBI Taxonomy" id="94023"/>
    <lineage>
        <taxon>Eukaryota</taxon>
        <taxon>Fungi</taxon>
        <taxon>Fungi incertae sedis</taxon>
        <taxon>Mucoromycota</taxon>
        <taxon>Glomeromycotina</taxon>
        <taxon>Glomeromycetes</taxon>
        <taxon>Diversisporales</taxon>
        <taxon>Acaulosporaceae</taxon>
        <taxon>Acaulospora</taxon>
    </lineage>
</organism>
<dbReference type="GO" id="GO:0032039">
    <property type="term" value="C:integrator complex"/>
    <property type="evidence" value="ECO:0007669"/>
    <property type="project" value="InterPro"/>
</dbReference>
<proteinExistence type="inferred from homology"/>
<evidence type="ECO:0000259" key="2">
    <source>
        <dbReference type="Pfam" id="PF24436"/>
    </source>
</evidence>
<dbReference type="GO" id="GO:0034472">
    <property type="term" value="P:snRNA 3'-end processing"/>
    <property type="evidence" value="ECO:0007669"/>
    <property type="project" value="TreeGrafter"/>
</dbReference>
<reference evidence="3" key="1">
    <citation type="submission" date="2021-06" db="EMBL/GenBank/DDBJ databases">
        <authorList>
            <person name="Kallberg Y."/>
            <person name="Tangrot J."/>
            <person name="Rosling A."/>
        </authorList>
    </citation>
    <scope>NUCLEOTIDE SEQUENCE</scope>
    <source>
        <strain evidence="3">CL551</strain>
    </source>
</reference>
<protein>
    <submittedName>
        <fullName evidence="3">5555_t:CDS:1</fullName>
    </submittedName>
</protein>
<name>A0A9N9DVS9_9GLOM</name>
<evidence type="ECO:0000313" key="3">
    <source>
        <dbReference type="EMBL" id="CAG8649654.1"/>
    </source>
</evidence>
<comment type="similarity">
    <text evidence="1">Belongs to the Integrator subunit 7 family.</text>
</comment>
<sequence>MSHNAIYSADIGQWNDVTTESLTKRLNNNPRQRRRAFINKLRRAETLEEQLSEFSEVPRIFDENPDPDIIQIALTFLAERFKTCENNRIRRCIFEVFKKSESRFTRNNCSAFEQIVKNIFFLLENQNTDPEARSLALRSLGCMSILLTDRIDIQHGILQRLDSVVDIEVNAAIYAADKICSKSEKFSILICDKLSTKLQDHKANDVPLVLKLKMIRMLRHMHWDIKLTHKTRHICLELLKKCSEEKILLTILKTLTFLSCRAPIDRSDQIDLLIRYVINSTQERVRVGALEDIMKLARRNAIFETSQALKLLNFANNASGHTVKIKIFHILTFLIKHGKLLVDLVSKSFDQDVRIGALHDIQNCLNMIHSHSGEVTVVTTRFFVEIIIETQRIKSTTYNSVGSEWETYLDSLVVKVPKLILEIIRKLLDDSVMDSINQNMYKLTIKEYLKCLFAVCLSYEQVATHSSNIIIEILRANLKTKNDEIFAEITKFLLMTSEFRGTTIQVLNENLLEILRSEELLQMSKSFQSSISTWVQFILAKTVLKALPGGAAVSEDFKEMFLQIIKDFGQYSDKYEAKKIRSNQWNIYLIGVEAGKSGCCNIMANIMQFFVTEVDVDALRYWLRALSNVGTAEEGKIANHIQNVISNNGTVTVTAQIGKQIDIFDLIEVSI</sequence>
<comment type="caution">
    <text evidence="3">The sequence shown here is derived from an EMBL/GenBank/DDBJ whole genome shotgun (WGS) entry which is preliminary data.</text>
</comment>
<dbReference type="PANTHER" id="PTHR13322:SF2">
    <property type="entry name" value="INTEGRATOR COMPLEX SUBUNIT 7"/>
    <property type="match status" value="1"/>
</dbReference>
<dbReference type="OrthoDB" id="275783at2759"/>
<keyword evidence="4" id="KW-1185">Reference proteome</keyword>
<gene>
    <name evidence="3" type="ORF">AMORRO_LOCUS9901</name>
</gene>